<dbReference type="SMART" id="SM00202">
    <property type="entry name" value="SR"/>
    <property type="match status" value="2"/>
</dbReference>
<evidence type="ECO:0000259" key="13">
    <source>
        <dbReference type="PROSITE" id="PS50287"/>
    </source>
</evidence>
<dbReference type="Proteomes" id="UP000694845">
    <property type="component" value="Unplaced"/>
</dbReference>
<feature type="disulfide bond" evidence="10">
    <location>
        <begin position="369"/>
        <end position="379"/>
    </location>
</feature>
<evidence type="ECO:0000256" key="5">
    <source>
        <dbReference type="ARBA" id="ARBA00022989"/>
    </source>
</evidence>
<dbReference type="PROSITE" id="PS50287">
    <property type="entry name" value="SRCR_2"/>
    <property type="match status" value="2"/>
</dbReference>
<gene>
    <name evidence="15" type="primary">LOC110977244</name>
</gene>
<reference evidence="15" key="1">
    <citation type="submission" date="2025-08" db="UniProtKB">
        <authorList>
            <consortium name="RefSeq"/>
        </authorList>
    </citation>
    <scope>IDENTIFICATION</scope>
</reference>
<keyword evidence="9" id="KW-0325">Glycoprotein</keyword>
<dbReference type="PROSITE" id="PS50022">
    <property type="entry name" value="FA58C_3"/>
    <property type="match status" value="1"/>
</dbReference>
<dbReference type="FunFam" id="3.10.250.10:FF:000016">
    <property type="entry name" value="Scavenger receptor cysteine-rich protein type 12"/>
    <property type="match status" value="1"/>
</dbReference>
<evidence type="ECO:0000256" key="6">
    <source>
        <dbReference type="ARBA" id="ARBA00023136"/>
    </source>
</evidence>
<evidence type="ECO:0000313" key="15">
    <source>
        <dbReference type="RefSeq" id="XP_022086882.1"/>
    </source>
</evidence>
<accession>A0A8B7Y2X5</accession>
<evidence type="ECO:0000256" key="4">
    <source>
        <dbReference type="ARBA" id="ARBA00022737"/>
    </source>
</evidence>
<dbReference type="OMA" id="SACWEES"/>
<dbReference type="InterPro" id="IPR036772">
    <property type="entry name" value="SRCR-like_dom_sf"/>
</dbReference>
<feature type="domain" description="SRCR" evidence="13">
    <location>
        <begin position="193"/>
        <end position="294"/>
    </location>
</feature>
<proteinExistence type="predicted"/>
<feature type="signal peptide" evidence="11">
    <location>
        <begin position="1"/>
        <end position="22"/>
    </location>
</feature>
<keyword evidence="4" id="KW-0677">Repeat</keyword>
<comment type="subcellular location">
    <subcellularLocation>
        <location evidence="1">Membrane</location>
        <topology evidence="1">Single-pass membrane protein</topology>
    </subcellularLocation>
</comment>
<dbReference type="PANTHER" id="PTHR48071">
    <property type="entry name" value="SRCR DOMAIN-CONTAINING PROTEIN"/>
    <property type="match status" value="1"/>
</dbReference>
<dbReference type="Pfam" id="PF00530">
    <property type="entry name" value="SRCR"/>
    <property type="match status" value="2"/>
</dbReference>
<sequence>MMASPYIGAVLVVIVLAGLSFASPVNRAPTPDGGMSAPCVSGPLGMESGAIKDSSITASSSRSSHPASDARLNTGYVGWTPRNPFNQWIKVALGSHVAVTGVVIQGHGNGDTGYRYVTAFKAQYRVSHESDWQDLRNADGGKLFRVSSGRPTNVTFSVATMARYLRVQPWSYTEEPYSVRFEVLGCQVSDGSLWFVDGDDALSGRVEIYHQATSTWGAVCSDGWDLSDANIACRQHHRFLEAVQAGEISAGTDHPIVMNGVACKGTENRLIDCPFICTEFQQCNSSRVATLACRTKMNTVRLVGGSNNSSGRVEIYRKDTWGSICDNGWDMNDAAVVCRFLGFSGAQAAKSGAYFGEGSGPVHMDGVACTGAEDTLRDCPSACWEESQCSHSQDAGVICQD</sequence>
<dbReference type="Pfam" id="PF00754">
    <property type="entry name" value="F5_F8_type_C"/>
    <property type="match status" value="1"/>
</dbReference>
<feature type="chain" id="PRO_5034750374" evidence="11">
    <location>
        <begin position="23"/>
        <end position="401"/>
    </location>
</feature>
<dbReference type="PROSITE" id="PS00420">
    <property type="entry name" value="SRCR_1"/>
    <property type="match status" value="1"/>
</dbReference>
<dbReference type="KEGG" id="aplc:110977244"/>
<dbReference type="SUPFAM" id="SSF49785">
    <property type="entry name" value="Galactose-binding domain-like"/>
    <property type="match status" value="1"/>
</dbReference>
<keyword evidence="2" id="KW-0812">Transmembrane</keyword>
<dbReference type="SUPFAM" id="SSF56487">
    <property type="entry name" value="SRCR-like"/>
    <property type="match status" value="2"/>
</dbReference>
<dbReference type="GeneID" id="110977244"/>
<dbReference type="FunFam" id="3.10.250.10:FF:000007">
    <property type="entry name" value="Soluble scavenger receptor cysteine-rich domain-containing protein SSC5D"/>
    <property type="match status" value="1"/>
</dbReference>
<dbReference type="GO" id="GO:0016020">
    <property type="term" value="C:membrane"/>
    <property type="evidence" value="ECO:0007669"/>
    <property type="project" value="UniProtKB-SubCell"/>
</dbReference>
<evidence type="ECO:0000256" key="1">
    <source>
        <dbReference type="ARBA" id="ARBA00004167"/>
    </source>
</evidence>
<keyword evidence="6" id="KW-0472">Membrane</keyword>
<evidence type="ECO:0000256" key="8">
    <source>
        <dbReference type="ARBA" id="ARBA00023170"/>
    </source>
</evidence>
<dbReference type="InterPro" id="IPR001190">
    <property type="entry name" value="SRCR"/>
</dbReference>
<keyword evidence="3 11" id="KW-0732">Signal</keyword>
<comment type="caution">
    <text evidence="10">Lacks conserved residue(s) required for the propagation of feature annotation.</text>
</comment>
<feature type="disulfide bond" evidence="10">
    <location>
        <begin position="338"/>
        <end position="399"/>
    </location>
</feature>
<evidence type="ECO:0000256" key="3">
    <source>
        <dbReference type="ARBA" id="ARBA00022729"/>
    </source>
</evidence>
<name>A0A8B7Y2X5_ACAPL</name>
<dbReference type="SMART" id="SM00231">
    <property type="entry name" value="FA58C"/>
    <property type="match status" value="1"/>
</dbReference>
<feature type="disulfide bond" evidence="10">
    <location>
        <begin position="325"/>
        <end position="389"/>
    </location>
</feature>
<dbReference type="AlphaFoldDB" id="A0A8B7Y2X5"/>
<feature type="domain" description="SRCR" evidence="13">
    <location>
        <begin position="300"/>
        <end position="400"/>
    </location>
</feature>
<keyword evidence="8" id="KW-0675">Receptor</keyword>
<dbReference type="PANTHER" id="PTHR48071:SF18">
    <property type="entry name" value="DELETED IN MALIGNANT BRAIN TUMORS 1 PROTEIN-RELATED"/>
    <property type="match status" value="1"/>
</dbReference>
<keyword evidence="14" id="KW-1185">Reference proteome</keyword>
<evidence type="ECO:0000256" key="2">
    <source>
        <dbReference type="ARBA" id="ARBA00022692"/>
    </source>
</evidence>
<evidence type="ECO:0000256" key="9">
    <source>
        <dbReference type="ARBA" id="ARBA00023180"/>
    </source>
</evidence>
<evidence type="ECO:0000256" key="7">
    <source>
        <dbReference type="ARBA" id="ARBA00023157"/>
    </source>
</evidence>
<dbReference type="RefSeq" id="XP_022086882.1">
    <property type="nucleotide sequence ID" value="XM_022231190.1"/>
</dbReference>
<dbReference type="Gene3D" id="2.60.120.260">
    <property type="entry name" value="Galactose-binding domain-like"/>
    <property type="match status" value="1"/>
</dbReference>
<evidence type="ECO:0000256" key="10">
    <source>
        <dbReference type="PROSITE-ProRule" id="PRU00196"/>
    </source>
</evidence>
<dbReference type="OrthoDB" id="536948at2759"/>
<evidence type="ECO:0000259" key="12">
    <source>
        <dbReference type="PROSITE" id="PS50022"/>
    </source>
</evidence>
<dbReference type="InterPro" id="IPR008979">
    <property type="entry name" value="Galactose-bd-like_sf"/>
</dbReference>
<evidence type="ECO:0000313" key="14">
    <source>
        <dbReference type="Proteomes" id="UP000694845"/>
    </source>
</evidence>
<keyword evidence="7 10" id="KW-1015">Disulfide bond</keyword>
<keyword evidence="5" id="KW-1133">Transmembrane helix</keyword>
<organism evidence="14 15">
    <name type="scientific">Acanthaster planci</name>
    <name type="common">Crown-of-thorns starfish</name>
    <dbReference type="NCBI Taxonomy" id="133434"/>
    <lineage>
        <taxon>Eukaryota</taxon>
        <taxon>Metazoa</taxon>
        <taxon>Echinodermata</taxon>
        <taxon>Eleutherozoa</taxon>
        <taxon>Asterozoa</taxon>
        <taxon>Asteroidea</taxon>
        <taxon>Valvatacea</taxon>
        <taxon>Valvatida</taxon>
        <taxon>Acanthasteridae</taxon>
        <taxon>Acanthaster</taxon>
    </lineage>
</organism>
<evidence type="ECO:0000256" key="11">
    <source>
        <dbReference type="SAM" id="SignalP"/>
    </source>
</evidence>
<feature type="domain" description="F5/8 type C" evidence="12">
    <location>
        <begin position="39"/>
        <end position="186"/>
    </location>
</feature>
<dbReference type="PRINTS" id="PR00258">
    <property type="entry name" value="SPERACTRCPTR"/>
</dbReference>
<dbReference type="InterPro" id="IPR000421">
    <property type="entry name" value="FA58C"/>
</dbReference>
<protein>
    <submittedName>
        <fullName evidence="15">Neurotrypsin-like</fullName>
    </submittedName>
</protein>
<feature type="disulfide bond" evidence="10">
    <location>
        <begin position="263"/>
        <end position="273"/>
    </location>
</feature>
<dbReference type="Gene3D" id="3.10.250.10">
    <property type="entry name" value="SRCR-like domain"/>
    <property type="match status" value="2"/>
</dbReference>